<dbReference type="Gene3D" id="1.25.40.20">
    <property type="entry name" value="Ankyrin repeat-containing domain"/>
    <property type="match status" value="4"/>
</dbReference>
<keyword evidence="3" id="KW-1185">Reference proteome</keyword>
<keyword evidence="1" id="KW-0040">ANK repeat</keyword>
<dbReference type="Proteomes" id="UP000254794">
    <property type="component" value="Unassembled WGS sequence"/>
</dbReference>
<gene>
    <name evidence="2" type="ORF">NCTC13316_01414</name>
</gene>
<sequence>MLSSKLLDLLNNINQPNEILSKLREENFTVTELTDEGDSVLHVLAKSKHVKNINFQDYVQTLVKAGAPLNTVDNEGMSFLSCYLKHNDFYTSQVLDFLFEDEHFDINQPLGGDLTLFELILNSSFFQHQESLQKLIKHKDFNPNQKTSKYNSILLHMLSENSYSYREYVPHIVKNAKTNPNIKNSKGQTALAQLLSNDEYTDKALINAFINHEQFNVHSLDDDGNNYLQLAILHCKYSAEEIAKSFIEKGINVLYKNKDGKSVIDLINENKAGRSEYANKILLLEVLKLHPPLFFEKSLNGKTILSELLKSSDYSIISEFKNILEICKNKKEYNSLLKKIISDCFNEFRQKRVTESTILPLIKALVEANIDIDLEYCLACAALKEHSYERDEIYTKLKELNPKFDLSLATKHIKDLTQENSKEQLQAINYLNESLFDLNCFDEAMLAWEEKCLQSKNTPDIGRDCKMFGHLFSLGGSIATNSANSIKLTGSNYSDTAPFIVHLMNAYVKDCEQNGKHADHLESIKQVRNMTIKAMRFYFLSSSWNNYYPSLNSSKASLLSSVLTDSKNLGAEIITGWPEHAIDIIIQQDDFYRNNGGGCSTDATTEHYKISKHENLNEAVLDKLFNKSNYESNKSYIQHELHEILGLTFANTIAGKFQTVGNCSLASMLIALKVKYRLFLPEDIADELYTDTISFFEQFYLAEFISRNANHPFLPHLFMRLIIQKLIPEEKAQAVKELIKNHFNSEANQEIMQAEFMLHQWKLRTKGDSTEKFDKQIQALGIILNPNMSHRLIILNHFLNDNVTAEDLNELSSWLFEKQIFQGYPLLHFAVKNNNLELASKLIKLFPQAVNQTNWFDQEALCLVKSVEMIDLLIKAGASTSRIDYDNPLDYAIKANKVDLVEALLKHKAKPSEYSAYYAGSKDPKILQLLMDVYPEIINKPTHNYSTAIHAAARSGNNENISNLVYYGGVSPDACDVNGTTPSVLALQYEHPKTVILLSQYPGTLFKSPYRGDSLVSMTKDESLRKMLEKKKQERAEDLSYFEKFKASNPGVIREDIDNLIVAIRLNDVHAIRGCLIAYPNIKVTNCSNLYCTTPLTDAIRNIAGKKGKEYEEAFEIVKMLLKTPSININATMGSTEPILFMATSIGDVAVLNLFLADPKLDINKQDNVGYTALHDAVERGHLACVKRLLQDKRIDTTIVNHANETVLDLQSSNYQTTECQQEVIKYQQQHIMQEEYSSAKFR</sequence>
<dbReference type="SMART" id="SM00248">
    <property type="entry name" value="ANK"/>
    <property type="match status" value="11"/>
</dbReference>
<dbReference type="PROSITE" id="PS50088">
    <property type="entry name" value="ANK_REPEAT"/>
    <property type="match status" value="2"/>
</dbReference>
<dbReference type="Pfam" id="PF12796">
    <property type="entry name" value="Ank_2"/>
    <property type="match status" value="3"/>
</dbReference>
<feature type="repeat" description="ANK" evidence="1">
    <location>
        <begin position="36"/>
        <end position="74"/>
    </location>
</feature>
<dbReference type="SUPFAM" id="SSF48403">
    <property type="entry name" value="Ankyrin repeat"/>
    <property type="match status" value="3"/>
</dbReference>
<evidence type="ECO:0000256" key="1">
    <source>
        <dbReference type="PROSITE-ProRule" id="PRU00023"/>
    </source>
</evidence>
<evidence type="ECO:0000313" key="2">
    <source>
        <dbReference type="EMBL" id="STX51319.1"/>
    </source>
</evidence>
<evidence type="ECO:0000313" key="3">
    <source>
        <dbReference type="Proteomes" id="UP000254794"/>
    </source>
</evidence>
<dbReference type="PANTHER" id="PTHR24118">
    <property type="entry name" value="POTE ANKYRIN DOMAIN"/>
    <property type="match status" value="1"/>
</dbReference>
<dbReference type="PROSITE" id="PS50297">
    <property type="entry name" value="ANK_REP_REGION"/>
    <property type="match status" value="1"/>
</dbReference>
<dbReference type="RefSeq" id="WP_115330963.1">
    <property type="nucleotide sequence ID" value="NZ_CAAAHP010000001.1"/>
</dbReference>
<dbReference type="AlphaFoldDB" id="A0A378JM99"/>
<proteinExistence type="predicted"/>
<feature type="repeat" description="ANK" evidence="1">
    <location>
        <begin position="1169"/>
        <end position="1202"/>
    </location>
</feature>
<dbReference type="InterPro" id="IPR036770">
    <property type="entry name" value="Ankyrin_rpt-contain_sf"/>
</dbReference>
<reference evidence="2 3" key="1">
    <citation type="submission" date="2018-06" db="EMBL/GenBank/DDBJ databases">
        <authorList>
            <consortium name="Pathogen Informatics"/>
            <person name="Doyle S."/>
        </authorList>
    </citation>
    <scope>NUCLEOTIDE SEQUENCE [LARGE SCALE GENOMIC DNA]</scope>
    <source>
        <strain evidence="2 3">NCTC13316</strain>
    </source>
</reference>
<dbReference type="PANTHER" id="PTHR24118:SF99">
    <property type="entry name" value="POTE ANKYRIN DOMAIN FAMILY MEMBER 3C-RELATED"/>
    <property type="match status" value="1"/>
</dbReference>
<protein>
    <submittedName>
        <fullName evidence="2">Ankyrin repeat protein</fullName>
    </submittedName>
</protein>
<accession>A0A378JM99</accession>
<name>A0A378JM99_9GAMM</name>
<dbReference type="OrthoDB" id="5630385at2"/>
<dbReference type="InterPro" id="IPR002110">
    <property type="entry name" value="Ankyrin_rpt"/>
</dbReference>
<dbReference type="EMBL" id="UGOD01000001">
    <property type="protein sequence ID" value="STX51319.1"/>
    <property type="molecule type" value="Genomic_DNA"/>
</dbReference>
<organism evidence="2 3">
    <name type="scientific">Legionella busanensis</name>
    <dbReference type="NCBI Taxonomy" id="190655"/>
    <lineage>
        <taxon>Bacteria</taxon>
        <taxon>Pseudomonadati</taxon>
        <taxon>Pseudomonadota</taxon>
        <taxon>Gammaproteobacteria</taxon>
        <taxon>Legionellales</taxon>
        <taxon>Legionellaceae</taxon>
        <taxon>Legionella</taxon>
    </lineage>
</organism>